<dbReference type="GO" id="GO:0015031">
    <property type="term" value="P:protein transport"/>
    <property type="evidence" value="ECO:0007669"/>
    <property type="project" value="UniProtKB-KW"/>
</dbReference>
<evidence type="ECO:0000256" key="3">
    <source>
        <dbReference type="ARBA" id="ARBA00022448"/>
    </source>
</evidence>
<dbReference type="PANTHER" id="PTHR33446">
    <property type="entry name" value="PROTEIN TONB-RELATED"/>
    <property type="match status" value="1"/>
</dbReference>
<dbReference type="EMBL" id="MDZB01000131">
    <property type="protein sequence ID" value="OGX83421.1"/>
    <property type="molecule type" value="Genomic_DNA"/>
</dbReference>
<sequence length="136" mass="14144">MAASCWLLGIQPAAAQAPQPTPPKAVYTYIDHPPQLAGKGGVPAISAAVQQQLAYPPRALRDGVAGRVFVDVLVSTDGAVSEAKVVKGLRPDCDSAAVAAVQRLPRLSPPRMNGRAVYYSFTLPVVFQAPAAASKP</sequence>
<evidence type="ECO:0000256" key="8">
    <source>
        <dbReference type="ARBA" id="ARBA00022989"/>
    </source>
</evidence>
<keyword evidence="4" id="KW-1003">Cell membrane</keyword>
<dbReference type="InterPro" id="IPR037682">
    <property type="entry name" value="TonB_C"/>
</dbReference>
<keyword evidence="12" id="KW-1185">Reference proteome</keyword>
<dbReference type="SUPFAM" id="SSF74653">
    <property type="entry name" value="TolA/TonB C-terminal domain"/>
    <property type="match status" value="1"/>
</dbReference>
<comment type="similarity">
    <text evidence="2">Belongs to the TonB family.</text>
</comment>
<keyword evidence="7" id="KW-0653">Protein transport</keyword>
<evidence type="ECO:0000313" key="11">
    <source>
        <dbReference type="EMBL" id="OGX83421.1"/>
    </source>
</evidence>
<evidence type="ECO:0000256" key="9">
    <source>
        <dbReference type="ARBA" id="ARBA00023136"/>
    </source>
</evidence>
<dbReference type="AlphaFoldDB" id="A0A1G1SXR9"/>
<reference evidence="11 12" key="1">
    <citation type="submission" date="2016-08" db="EMBL/GenBank/DDBJ databases">
        <title>Hymenobacter coccineus sp. nov., Hymenobacter lapidarius sp. nov. and Hymenobacter glacialis sp. nov., isolated from Antarctic soil.</title>
        <authorList>
            <person name="Sedlacek I."/>
            <person name="Kralova S."/>
            <person name="Kyrova K."/>
            <person name="Maslanova I."/>
            <person name="Stankova E."/>
            <person name="Vrbovska V."/>
            <person name="Nemec M."/>
            <person name="Bartak M."/>
            <person name="Svec P."/>
            <person name="Busse H.-J."/>
            <person name="Pantucek R."/>
        </authorList>
    </citation>
    <scope>NUCLEOTIDE SEQUENCE [LARGE SCALE GENOMIC DNA]</scope>
    <source>
        <strain evidence="11 12">CCM 8643</strain>
    </source>
</reference>
<dbReference type="Gene3D" id="3.30.1150.10">
    <property type="match status" value="1"/>
</dbReference>
<dbReference type="InterPro" id="IPR006260">
    <property type="entry name" value="TonB/TolA_C"/>
</dbReference>
<dbReference type="GO" id="GO:0031992">
    <property type="term" value="F:energy transducer activity"/>
    <property type="evidence" value="ECO:0007669"/>
    <property type="project" value="TreeGrafter"/>
</dbReference>
<dbReference type="NCBIfam" id="TIGR01352">
    <property type="entry name" value="tonB_Cterm"/>
    <property type="match status" value="1"/>
</dbReference>
<keyword evidence="9" id="KW-0472">Membrane</keyword>
<evidence type="ECO:0000259" key="10">
    <source>
        <dbReference type="PROSITE" id="PS52015"/>
    </source>
</evidence>
<dbReference type="Pfam" id="PF03544">
    <property type="entry name" value="TonB_C"/>
    <property type="match status" value="1"/>
</dbReference>
<dbReference type="Proteomes" id="UP000176294">
    <property type="component" value="Unassembled WGS sequence"/>
</dbReference>
<dbReference type="PANTHER" id="PTHR33446:SF2">
    <property type="entry name" value="PROTEIN TONB"/>
    <property type="match status" value="1"/>
</dbReference>
<keyword evidence="6" id="KW-0812">Transmembrane</keyword>
<accession>A0A1G1SXR9</accession>
<keyword evidence="3" id="KW-0813">Transport</keyword>
<feature type="domain" description="TonB C-terminal" evidence="10">
    <location>
        <begin position="40"/>
        <end position="136"/>
    </location>
</feature>
<evidence type="ECO:0000256" key="2">
    <source>
        <dbReference type="ARBA" id="ARBA00006555"/>
    </source>
</evidence>
<protein>
    <recommendedName>
        <fullName evidence="10">TonB C-terminal domain-containing protein</fullName>
    </recommendedName>
</protein>
<gene>
    <name evidence="11" type="ORF">BEN47_03790</name>
</gene>
<dbReference type="GO" id="GO:0098797">
    <property type="term" value="C:plasma membrane protein complex"/>
    <property type="evidence" value="ECO:0007669"/>
    <property type="project" value="TreeGrafter"/>
</dbReference>
<comment type="subcellular location">
    <subcellularLocation>
        <location evidence="1">Cell inner membrane</location>
        <topology evidence="1">Single-pass membrane protein</topology>
        <orientation evidence="1">Periplasmic side</orientation>
    </subcellularLocation>
</comment>
<evidence type="ECO:0000256" key="6">
    <source>
        <dbReference type="ARBA" id="ARBA00022692"/>
    </source>
</evidence>
<evidence type="ECO:0000256" key="1">
    <source>
        <dbReference type="ARBA" id="ARBA00004383"/>
    </source>
</evidence>
<evidence type="ECO:0000256" key="7">
    <source>
        <dbReference type="ARBA" id="ARBA00022927"/>
    </source>
</evidence>
<dbReference type="STRING" id="1908237.BEN47_03790"/>
<comment type="caution">
    <text evidence="11">The sequence shown here is derived from an EMBL/GenBank/DDBJ whole genome shotgun (WGS) entry which is preliminary data.</text>
</comment>
<evidence type="ECO:0000313" key="12">
    <source>
        <dbReference type="Proteomes" id="UP000176294"/>
    </source>
</evidence>
<proteinExistence type="inferred from homology"/>
<keyword evidence="8" id="KW-1133">Transmembrane helix</keyword>
<dbReference type="InterPro" id="IPR051045">
    <property type="entry name" value="TonB-dependent_transducer"/>
</dbReference>
<name>A0A1G1SXR9_9BACT</name>
<organism evidence="11 12">
    <name type="scientific">Hymenobacter lapidarius</name>
    <dbReference type="NCBI Taxonomy" id="1908237"/>
    <lineage>
        <taxon>Bacteria</taxon>
        <taxon>Pseudomonadati</taxon>
        <taxon>Bacteroidota</taxon>
        <taxon>Cytophagia</taxon>
        <taxon>Cytophagales</taxon>
        <taxon>Hymenobacteraceae</taxon>
        <taxon>Hymenobacter</taxon>
    </lineage>
</organism>
<dbReference type="PROSITE" id="PS52015">
    <property type="entry name" value="TONB_CTD"/>
    <property type="match status" value="1"/>
</dbReference>
<dbReference type="GO" id="GO:0055085">
    <property type="term" value="P:transmembrane transport"/>
    <property type="evidence" value="ECO:0007669"/>
    <property type="project" value="InterPro"/>
</dbReference>
<evidence type="ECO:0000256" key="5">
    <source>
        <dbReference type="ARBA" id="ARBA00022519"/>
    </source>
</evidence>
<evidence type="ECO:0000256" key="4">
    <source>
        <dbReference type="ARBA" id="ARBA00022475"/>
    </source>
</evidence>
<keyword evidence="5" id="KW-0997">Cell inner membrane</keyword>